<evidence type="ECO:0000313" key="2">
    <source>
        <dbReference type="EMBL" id="SDE53448.1"/>
    </source>
</evidence>
<feature type="domain" description="Transposase IS204/IS1001/IS1096/IS1165 DDE" evidence="1">
    <location>
        <begin position="5"/>
        <end position="96"/>
    </location>
</feature>
<dbReference type="Proteomes" id="UP000243205">
    <property type="component" value="Unassembled WGS sequence"/>
</dbReference>
<dbReference type="InterPro" id="IPR002560">
    <property type="entry name" value="Transposase_DDE"/>
</dbReference>
<evidence type="ECO:0000313" key="3">
    <source>
        <dbReference type="Proteomes" id="UP000243205"/>
    </source>
</evidence>
<dbReference type="Pfam" id="PF01610">
    <property type="entry name" value="DDE_Tnp_ISL3"/>
    <property type="match status" value="1"/>
</dbReference>
<dbReference type="AlphaFoldDB" id="A0A1G7DPK6"/>
<keyword evidence="3" id="KW-1185">Reference proteome</keyword>
<gene>
    <name evidence="2" type="ORF">SAMN05661003_1151</name>
</gene>
<organism evidence="2 3">
    <name type="scientific">Desulfuromonas thiophila</name>
    <dbReference type="NCBI Taxonomy" id="57664"/>
    <lineage>
        <taxon>Bacteria</taxon>
        <taxon>Pseudomonadati</taxon>
        <taxon>Thermodesulfobacteriota</taxon>
        <taxon>Desulfuromonadia</taxon>
        <taxon>Desulfuromonadales</taxon>
        <taxon>Desulfuromonadaceae</taxon>
        <taxon>Desulfuromonas</taxon>
    </lineage>
</organism>
<accession>A0A1G7DPK6</accession>
<feature type="non-terminal residue" evidence="2">
    <location>
        <position position="1"/>
    </location>
</feature>
<dbReference type="RefSeq" id="WP_143012133.1">
    <property type="nucleotide sequence ID" value="NZ_FNAQ01000015.1"/>
</dbReference>
<proteinExistence type="predicted"/>
<dbReference type="EMBL" id="FNAQ01000015">
    <property type="protein sequence ID" value="SDE53448.1"/>
    <property type="molecule type" value="Genomic_DNA"/>
</dbReference>
<sequence length="115" mass="13579">SIKGYLLREDFQRFWDYQRPDFAGKFLDNWVTRALQTDLEPMKKVARMLRSHKPLILNWFKAKGRLSSGAVEGMNLKAKLTMRKAFGFKTLKCLQIALYHELGKLPEPDYLHRFC</sequence>
<evidence type="ECO:0000259" key="1">
    <source>
        <dbReference type="Pfam" id="PF01610"/>
    </source>
</evidence>
<name>A0A1G7DPK6_9BACT</name>
<reference evidence="3" key="1">
    <citation type="submission" date="2016-10" db="EMBL/GenBank/DDBJ databases">
        <authorList>
            <person name="Varghese N."/>
            <person name="Submissions S."/>
        </authorList>
    </citation>
    <scope>NUCLEOTIDE SEQUENCE [LARGE SCALE GENOMIC DNA]</scope>
    <source>
        <strain evidence="3">DSM 8987</strain>
    </source>
</reference>
<dbReference type="OrthoDB" id="46712at2"/>
<protein>
    <submittedName>
        <fullName evidence="2">Transposase</fullName>
    </submittedName>
</protein>
<dbReference type="STRING" id="57664.SAMN05661003_1151"/>